<keyword evidence="8" id="KW-0223">Dioxygenase</keyword>
<dbReference type="Gene3D" id="3.60.130.10">
    <property type="entry name" value="Clavaminate synthase-like"/>
    <property type="match status" value="1"/>
</dbReference>
<dbReference type="FunFam" id="3.60.130.10:FF:000001">
    <property type="entry name" value="Trimethyllysine dioxygenase, mitochondrial"/>
    <property type="match status" value="1"/>
</dbReference>
<accession>A0A6L2PIS8</accession>
<dbReference type="FunCoup" id="A0A6L2PIS8">
    <property type="interactions" value="199"/>
</dbReference>
<dbReference type="GO" id="GO:0005739">
    <property type="term" value="C:mitochondrion"/>
    <property type="evidence" value="ECO:0007669"/>
    <property type="project" value="TreeGrafter"/>
</dbReference>
<evidence type="ECO:0000259" key="11">
    <source>
        <dbReference type="Pfam" id="PF02668"/>
    </source>
</evidence>
<keyword evidence="13" id="KW-1185">Reference proteome</keyword>
<keyword evidence="7" id="KW-0124">Carnitine biosynthesis</keyword>
<protein>
    <recommendedName>
        <fullName evidence="5">Trimethyllysine dioxygenase, mitochondrial</fullName>
    </recommendedName>
</protein>
<dbReference type="GO" id="GO:0045329">
    <property type="term" value="P:carnitine biosynthetic process"/>
    <property type="evidence" value="ECO:0007669"/>
    <property type="project" value="UniProtKB-UniPathway"/>
</dbReference>
<comment type="similarity">
    <text evidence="4">Belongs to the gamma-BBH/TMLD family.</text>
</comment>
<dbReference type="PANTHER" id="PTHR10696">
    <property type="entry name" value="GAMMA-BUTYROBETAINE HYDROXYLASE-RELATED"/>
    <property type="match status" value="1"/>
</dbReference>
<dbReference type="GO" id="GO:0050353">
    <property type="term" value="F:trimethyllysine dioxygenase activity"/>
    <property type="evidence" value="ECO:0007669"/>
    <property type="project" value="InterPro"/>
</dbReference>
<evidence type="ECO:0000256" key="8">
    <source>
        <dbReference type="ARBA" id="ARBA00022964"/>
    </source>
</evidence>
<comment type="cofactor">
    <cofactor evidence="2">
        <name>L-ascorbate</name>
        <dbReference type="ChEBI" id="CHEBI:38290"/>
    </cofactor>
</comment>
<sequence>MHDPKLWDKDSVESQNIAVVDMCQYMNTHRGVYDVVKSIADFGVGIVKNVPATVEHTQEVVQQIAHVQHTMFGGMWEFSDQLVHNDTAYTHQALGAHNDNTYFTEAAGLQVFHCLQHDGEGGETLLVDGFRAAYELQQTHPASFQRLSTIPIEAEYLEAGKHYFSMDSVLKLHPVTKKLQQIRFNLYDRAPMRTQPPDQIPQLYEDIHLLAAKVKDSQGEWWLKLHPGTVLFVDNWRVLHGRASYTGLRKMTGCYIGRSDYISKATVLGII</sequence>
<dbReference type="AlphaFoldDB" id="A0A6L2PIS8"/>
<dbReference type="InterPro" id="IPR012776">
    <property type="entry name" value="Trimethyllysine_dOase"/>
</dbReference>
<evidence type="ECO:0000256" key="2">
    <source>
        <dbReference type="ARBA" id="ARBA00001961"/>
    </source>
</evidence>
<evidence type="ECO:0000256" key="1">
    <source>
        <dbReference type="ARBA" id="ARBA00001954"/>
    </source>
</evidence>
<dbReference type="Proteomes" id="UP000502823">
    <property type="component" value="Unassembled WGS sequence"/>
</dbReference>
<evidence type="ECO:0000256" key="9">
    <source>
        <dbReference type="ARBA" id="ARBA00023002"/>
    </source>
</evidence>
<comment type="pathway">
    <text evidence="3">Amine and polyamine biosynthesis; carnitine biosynthesis.</text>
</comment>
<dbReference type="NCBIfam" id="TIGR02410">
    <property type="entry name" value="carnitine_TMLD"/>
    <property type="match status" value="1"/>
</dbReference>
<keyword evidence="10" id="KW-0408">Iron</keyword>
<dbReference type="OrthoDB" id="408743at2759"/>
<evidence type="ECO:0000313" key="12">
    <source>
        <dbReference type="EMBL" id="GFG32491.1"/>
    </source>
</evidence>
<feature type="domain" description="TauD/TfdA-like" evidence="11">
    <location>
        <begin position="36"/>
        <end position="255"/>
    </location>
</feature>
<keyword evidence="9" id="KW-0560">Oxidoreductase</keyword>
<dbReference type="SUPFAM" id="SSF51197">
    <property type="entry name" value="Clavaminate synthase-like"/>
    <property type="match status" value="1"/>
</dbReference>
<evidence type="ECO:0000256" key="10">
    <source>
        <dbReference type="ARBA" id="ARBA00023004"/>
    </source>
</evidence>
<comment type="cofactor">
    <cofactor evidence="1">
        <name>Fe(2+)</name>
        <dbReference type="ChEBI" id="CHEBI:29033"/>
    </cofactor>
</comment>
<dbReference type="Pfam" id="PF02668">
    <property type="entry name" value="TauD"/>
    <property type="match status" value="1"/>
</dbReference>
<proteinExistence type="inferred from homology"/>
<organism evidence="12 13">
    <name type="scientific">Coptotermes formosanus</name>
    <name type="common">Formosan subterranean termite</name>
    <dbReference type="NCBI Taxonomy" id="36987"/>
    <lineage>
        <taxon>Eukaryota</taxon>
        <taxon>Metazoa</taxon>
        <taxon>Ecdysozoa</taxon>
        <taxon>Arthropoda</taxon>
        <taxon>Hexapoda</taxon>
        <taxon>Insecta</taxon>
        <taxon>Pterygota</taxon>
        <taxon>Neoptera</taxon>
        <taxon>Polyneoptera</taxon>
        <taxon>Dictyoptera</taxon>
        <taxon>Blattodea</taxon>
        <taxon>Blattoidea</taxon>
        <taxon>Termitoidae</taxon>
        <taxon>Rhinotermitidae</taxon>
        <taxon>Coptotermes</taxon>
    </lineage>
</organism>
<evidence type="ECO:0000256" key="5">
    <source>
        <dbReference type="ARBA" id="ARBA00016835"/>
    </source>
</evidence>
<gene>
    <name evidence="12" type="ORF">Cfor_04324</name>
</gene>
<dbReference type="InterPro" id="IPR050411">
    <property type="entry name" value="AlphaKG_dependent_hydroxylases"/>
</dbReference>
<evidence type="ECO:0000256" key="4">
    <source>
        <dbReference type="ARBA" id="ARBA00008654"/>
    </source>
</evidence>
<dbReference type="InParanoid" id="A0A6L2PIS8"/>
<dbReference type="UniPathway" id="UPA00118"/>
<dbReference type="EMBL" id="BLKM01000369">
    <property type="protein sequence ID" value="GFG32491.1"/>
    <property type="molecule type" value="Genomic_DNA"/>
</dbReference>
<evidence type="ECO:0000256" key="7">
    <source>
        <dbReference type="ARBA" id="ARBA00022873"/>
    </source>
</evidence>
<dbReference type="InterPro" id="IPR042098">
    <property type="entry name" value="TauD-like_sf"/>
</dbReference>
<dbReference type="CDD" id="cd00250">
    <property type="entry name" value="CAS_like"/>
    <property type="match status" value="1"/>
</dbReference>
<reference evidence="13" key="1">
    <citation type="submission" date="2020-01" db="EMBL/GenBank/DDBJ databases">
        <title>Draft genome sequence of the Termite Coptotermes fromosanus.</title>
        <authorList>
            <person name="Itakura S."/>
            <person name="Yosikawa Y."/>
            <person name="Umezawa K."/>
        </authorList>
    </citation>
    <scope>NUCLEOTIDE SEQUENCE [LARGE SCALE GENOMIC DNA]</scope>
</reference>
<comment type="caution">
    <text evidence="12">The sequence shown here is derived from an EMBL/GenBank/DDBJ whole genome shotgun (WGS) entry which is preliminary data.</text>
</comment>
<keyword evidence="6" id="KW-0479">Metal-binding</keyword>
<dbReference type="PANTHER" id="PTHR10696:SF51">
    <property type="entry name" value="TRIMETHYLLYSINE DIOXYGENASE, MITOCHONDRIAL"/>
    <property type="match status" value="1"/>
</dbReference>
<dbReference type="GO" id="GO:0005506">
    <property type="term" value="F:iron ion binding"/>
    <property type="evidence" value="ECO:0007669"/>
    <property type="project" value="InterPro"/>
</dbReference>
<evidence type="ECO:0000256" key="3">
    <source>
        <dbReference type="ARBA" id="ARBA00005022"/>
    </source>
</evidence>
<dbReference type="InterPro" id="IPR003819">
    <property type="entry name" value="TauD/TfdA-like"/>
</dbReference>
<evidence type="ECO:0000313" key="13">
    <source>
        <dbReference type="Proteomes" id="UP000502823"/>
    </source>
</evidence>
<evidence type="ECO:0000256" key="6">
    <source>
        <dbReference type="ARBA" id="ARBA00022723"/>
    </source>
</evidence>
<name>A0A6L2PIS8_COPFO</name>